<dbReference type="GO" id="GO:0000981">
    <property type="term" value="F:DNA-binding transcription factor activity, RNA polymerase II-specific"/>
    <property type="evidence" value="ECO:0007669"/>
    <property type="project" value="InterPro"/>
</dbReference>
<dbReference type="SUPFAM" id="SSF57701">
    <property type="entry name" value="Zn2/Cys6 DNA-binding domain"/>
    <property type="match status" value="1"/>
</dbReference>
<dbReference type="GeneID" id="63775698"/>
<name>A0A1Y2EFT6_9PEZI</name>
<dbReference type="PROSITE" id="PS00463">
    <property type="entry name" value="ZN2_CY6_FUNGAL_1"/>
    <property type="match status" value="1"/>
</dbReference>
<dbReference type="RefSeq" id="XP_040720379.1">
    <property type="nucleotide sequence ID" value="XM_040859486.1"/>
</dbReference>
<dbReference type="PROSITE" id="PS50048">
    <property type="entry name" value="ZN2_CY6_FUNGAL_2"/>
    <property type="match status" value="1"/>
</dbReference>
<dbReference type="SMART" id="SM00066">
    <property type="entry name" value="GAL4"/>
    <property type="match status" value="1"/>
</dbReference>
<keyword evidence="4" id="KW-1185">Reference proteome</keyword>
<dbReference type="InterPro" id="IPR001138">
    <property type="entry name" value="Zn2Cys6_DnaBD"/>
</dbReference>
<evidence type="ECO:0000259" key="2">
    <source>
        <dbReference type="PROSITE" id="PS50048"/>
    </source>
</evidence>
<dbReference type="GO" id="GO:0008270">
    <property type="term" value="F:zinc ion binding"/>
    <property type="evidence" value="ECO:0007669"/>
    <property type="project" value="InterPro"/>
</dbReference>
<accession>A0A1Y2EFT6</accession>
<protein>
    <recommendedName>
        <fullName evidence="2">Zn(2)-C6 fungal-type domain-containing protein</fullName>
    </recommendedName>
</protein>
<sequence length="83" mass="8914">MVTSIEIPSSYTTQWNAGTCQPPTRTPVMHGPARPAYNSSCNNCRRSRVKCSGGNPCCRCANLSVPSACVYKITLTSIYPASV</sequence>
<gene>
    <name evidence="3" type="ORF">BCR38DRAFT_422116</name>
</gene>
<evidence type="ECO:0000256" key="1">
    <source>
        <dbReference type="ARBA" id="ARBA00023242"/>
    </source>
</evidence>
<comment type="caution">
    <text evidence="3">The sequence shown here is derived from an EMBL/GenBank/DDBJ whole genome shotgun (WGS) entry which is preliminary data.</text>
</comment>
<evidence type="ECO:0000313" key="3">
    <source>
        <dbReference type="EMBL" id="ORY70429.1"/>
    </source>
</evidence>
<keyword evidence="1" id="KW-0539">Nucleus</keyword>
<evidence type="ECO:0000313" key="4">
    <source>
        <dbReference type="Proteomes" id="UP000193689"/>
    </source>
</evidence>
<reference evidence="3 4" key="1">
    <citation type="submission" date="2016-07" db="EMBL/GenBank/DDBJ databases">
        <title>Pervasive Adenine N6-methylation of Active Genes in Fungi.</title>
        <authorList>
            <consortium name="DOE Joint Genome Institute"/>
            <person name="Mondo S.J."/>
            <person name="Dannebaum R.O."/>
            <person name="Kuo R.C."/>
            <person name="Labutti K."/>
            <person name="Haridas S."/>
            <person name="Kuo A."/>
            <person name="Salamov A."/>
            <person name="Ahrendt S.R."/>
            <person name="Lipzen A."/>
            <person name="Sullivan W."/>
            <person name="Andreopoulos W.B."/>
            <person name="Clum A."/>
            <person name="Lindquist E."/>
            <person name="Daum C."/>
            <person name="Ramamoorthy G.K."/>
            <person name="Gryganskyi A."/>
            <person name="Culley D."/>
            <person name="Magnuson J.K."/>
            <person name="James T.Y."/>
            <person name="O'Malley M.A."/>
            <person name="Stajich J.E."/>
            <person name="Spatafora J.W."/>
            <person name="Visel A."/>
            <person name="Grigoriev I.V."/>
        </authorList>
    </citation>
    <scope>NUCLEOTIDE SEQUENCE [LARGE SCALE GENOMIC DNA]</scope>
    <source>
        <strain evidence="3 4">CBS 129021</strain>
    </source>
</reference>
<dbReference type="Proteomes" id="UP000193689">
    <property type="component" value="Unassembled WGS sequence"/>
</dbReference>
<dbReference type="Pfam" id="PF00172">
    <property type="entry name" value="Zn_clus"/>
    <property type="match status" value="1"/>
</dbReference>
<dbReference type="OrthoDB" id="2123952at2759"/>
<dbReference type="InterPro" id="IPR036864">
    <property type="entry name" value="Zn2-C6_fun-type_DNA-bd_sf"/>
</dbReference>
<dbReference type="Gene3D" id="4.10.240.10">
    <property type="entry name" value="Zn(2)-C6 fungal-type DNA-binding domain"/>
    <property type="match status" value="1"/>
</dbReference>
<proteinExistence type="predicted"/>
<dbReference type="EMBL" id="MCFJ01000002">
    <property type="protein sequence ID" value="ORY70429.1"/>
    <property type="molecule type" value="Genomic_DNA"/>
</dbReference>
<organism evidence="3 4">
    <name type="scientific">Pseudomassariella vexata</name>
    <dbReference type="NCBI Taxonomy" id="1141098"/>
    <lineage>
        <taxon>Eukaryota</taxon>
        <taxon>Fungi</taxon>
        <taxon>Dikarya</taxon>
        <taxon>Ascomycota</taxon>
        <taxon>Pezizomycotina</taxon>
        <taxon>Sordariomycetes</taxon>
        <taxon>Xylariomycetidae</taxon>
        <taxon>Amphisphaeriales</taxon>
        <taxon>Pseudomassariaceae</taxon>
        <taxon>Pseudomassariella</taxon>
    </lineage>
</organism>
<dbReference type="InParanoid" id="A0A1Y2EFT6"/>
<dbReference type="AlphaFoldDB" id="A0A1Y2EFT6"/>
<feature type="domain" description="Zn(2)-C6 fungal-type" evidence="2">
    <location>
        <begin position="40"/>
        <end position="71"/>
    </location>
</feature>